<gene>
    <name evidence="1" type="ORF">GFV13_02255</name>
</gene>
<dbReference type="RefSeq" id="WP_059442090.1">
    <property type="nucleotide sequence ID" value="NZ_BCMO01000013.1"/>
</dbReference>
<proteinExistence type="predicted"/>
<name>A0A843YZG5_LEUME</name>
<protein>
    <submittedName>
        <fullName evidence="1">Phosphoribosylanthranilate isomerase</fullName>
    </submittedName>
</protein>
<reference evidence="1 2" key="1">
    <citation type="submission" date="2019-10" db="EMBL/GenBank/DDBJ databases">
        <title>WGS of Leuconostoc mesenteroides.</title>
        <authorList>
            <person name="Melo Bolivar J."/>
            <person name="Marino-Ramirez L."/>
            <person name="Villamil Diaz L.M."/>
        </authorList>
    </citation>
    <scope>NUCLEOTIDE SEQUENCE [LARGE SCALE GENOMIC DNA]</scope>
    <source>
        <strain evidence="1 2">M11</strain>
    </source>
</reference>
<organism evidence="1 2">
    <name type="scientific">Leuconostoc mesenteroides</name>
    <dbReference type="NCBI Taxonomy" id="1245"/>
    <lineage>
        <taxon>Bacteria</taxon>
        <taxon>Bacillati</taxon>
        <taxon>Bacillota</taxon>
        <taxon>Bacilli</taxon>
        <taxon>Lactobacillales</taxon>
        <taxon>Lactobacillaceae</taxon>
        <taxon>Leuconostoc</taxon>
    </lineage>
</organism>
<keyword evidence="1" id="KW-0413">Isomerase</keyword>
<dbReference type="EMBL" id="WIPA01000002">
    <property type="protein sequence ID" value="MQR26120.1"/>
    <property type="molecule type" value="Genomic_DNA"/>
</dbReference>
<dbReference type="Proteomes" id="UP000469952">
    <property type="component" value="Unassembled WGS sequence"/>
</dbReference>
<evidence type="ECO:0000313" key="1">
    <source>
        <dbReference type="EMBL" id="MQR26120.1"/>
    </source>
</evidence>
<dbReference type="AlphaFoldDB" id="A0A843YZG5"/>
<comment type="caution">
    <text evidence="1">The sequence shown here is derived from an EMBL/GenBank/DDBJ whole genome shotgun (WGS) entry which is preliminary data.</text>
</comment>
<sequence length="170" mass="19352">MKKIDAFLIIAKELNKVTITPVLMGSVGLEYLTKIDWQANDIDIHVPGNPNGWDAPDRLRIYQWDLILNIMLGLGFQLTNLHEHEFQKGDLSVAFGSIDCLPQFANVDLQDLVENNLGSIKFLTPTLQQFMNIYTASSTDSYRQQQGNQKDLSKIVFLKKQLSLKKENNK</sequence>
<dbReference type="GO" id="GO:0016853">
    <property type="term" value="F:isomerase activity"/>
    <property type="evidence" value="ECO:0007669"/>
    <property type="project" value="UniProtKB-KW"/>
</dbReference>
<accession>A0A843YZG5</accession>
<evidence type="ECO:0000313" key="2">
    <source>
        <dbReference type="Proteomes" id="UP000469952"/>
    </source>
</evidence>